<keyword evidence="4" id="KW-0547">Nucleotide-binding</keyword>
<dbReference type="GO" id="GO:0004674">
    <property type="term" value="F:protein serine/threonine kinase activity"/>
    <property type="evidence" value="ECO:0007669"/>
    <property type="project" value="UniProtKB-EC"/>
</dbReference>
<evidence type="ECO:0000313" key="5">
    <source>
        <dbReference type="EMBL" id="KAK2558347.1"/>
    </source>
</evidence>
<sequence length="198" mass="21984">ANGFLIAGGRNSLCVCVVFRRLVGHFSPQFDVRWAICLLLKMTDSISTRSAKLNQIFAGKNVARKTSNACFTREAMLDAFLLLFEECSSEFMLKDKNVAGFVKKYQAMVDDLRTLCLSKDDFNVINTIGRGHFGQVQVVKEKQSGDVFALKTLKKSQTLAQEIYAALNQSVKHVGHKLLNYSDAIQTPPAFPGGKKVE</sequence>
<comment type="caution">
    <text evidence="5">The sequence shown here is derived from an EMBL/GenBank/DDBJ whole genome shotgun (WGS) entry which is preliminary data.</text>
</comment>
<gene>
    <name evidence="5" type="ORF">P5673_019486</name>
</gene>
<dbReference type="PANTHER" id="PTHR22988:SF71">
    <property type="entry name" value="CITRON RHO-INTERACTING KINASE"/>
    <property type="match status" value="1"/>
</dbReference>
<accession>A0AAD9V249</accession>
<keyword evidence="6" id="KW-1185">Reference proteome</keyword>
<dbReference type="SUPFAM" id="SSF56112">
    <property type="entry name" value="Protein kinase-like (PK-like)"/>
    <property type="match status" value="1"/>
</dbReference>
<feature type="binding site" evidence="4">
    <location>
        <position position="151"/>
    </location>
    <ligand>
        <name>ATP</name>
        <dbReference type="ChEBI" id="CHEBI:30616"/>
    </ligand>
</feature>
<evidence type="ECO:0000256" key="1">
    <source>
        <dbReference type="ARBA" id="ARBA00022553"/>
    </source>
</evidence>
<dbReference type="AlphaFoldDB" id="A0AAD9V249"/>
<dbReference type="Gene3D" id="3.30.200.20">
    <property type="entry name" value="Phosphorylase Kinase, domain 1"/>
    <property type="match status" value="1"/>
</dbReference>
<reference evidence="5" key="2">
    <citation type="journal article" date="2023" name="Science">
        <title>Genomic signatures of disease resistance in endangered staghorn corals.</title>
        <authorList>
            <person name="Vollmer S.V."/>
            <person name="Selwyn J.D."/>
            <person name="Despard B.A."/>
            <person name="Roesel C.L."/>
        </authorList>
    </citation>
    <scope>NUCLEOTIDE SEQUENCE</scope>
    <source>
        <strain evidence="5">K2</strain>
    </source>
</reference>
<keyword evidence="4" id="KW-0067">ATP-binding</keyword>
<dbReference type="PROSITE" id="PS00107">
    <property type="entry name" value="PROTEIN_KINASE_ATP"/>
    <property type="match status" value="1"/>
</dbReference>
<keyword evidence="5" id="KW-0418">Kinase</keyword>
<dbReference type="GO" id="GO:0005524">
    <property type="term" value="F:ATP binding"/>
    <property type="evidence" value="ECO:0007669"/>
    <property type="project" value="UniProtKB-UniRule"/>
</dbReference>
<dbReference type="InterPro" id="IPR011009">
    <property type="entry name" value="Kinase-like_dom_sf"/>
</dbReference>
<feature type="non-terminal residue" evidence="5">
    <location>
        <position position="198"/>
    </location>
</feature>
<evidence type="ECO:0000256" key="4">
    <source>
        <dbReference type="PROSITE-ProRule" id="PRU10141"/>
    </source>
</evidence>
<keyword evidence="1" id="KW-0597">Phosphoprotein</keyword>
<comment type="catalytic activity">
    <reaction evidence="2">
        <text>L-threonyl-[protein] + ATP = O-phospho-L-threonyl-[protein] + ADP + H(+)</text>
        <dbReference type="Rhea" id="RHEA:46608"/>
        <dbReference type="Rhea" id="RHEA-COMP:11060"/>
        <dbReference type="Rhea" id="RHEA-COMP:11605"/>
        <dbReference type="ChEBI" id="CHEBI:15378"/>
        <dbReference type="ChEBI" id="CHEBI:30013"/>
        <dbReference type="ChEBI" id="CHEBI:30616"/>
        <dbReference type="ChEBI" id="CHEBI:61977"/>
        <dbReference type="ChEBI" id="CHEBI:456216"/>
        <dbReference type="EC" id="2.7.11.1"/>
    </reaction>
</comment>
<protein>
    <submittedName>
        <fullName evidence="5">Citron Rho-interacting kinase</fullName>
    </submittedName>
</protein>
<evidence type="ECO:0000313" key="6">
    <source>
        <dbReference type="Proteomes" id="UP001249851"/>
    </source>
</evidence>
<reference evidence="5" key="1">
    <citation type="journal article" date="2023" name="G3 (Bethesda)">
        <title>Whole genome assembly and annotation of the endangered Caribbean coral Acropora cervicornis.</title>
        <authorList>
            <person name="Selwyn J.D."/>
            <person name="Vollmer S.V."/>
        </authorList>
    </citation>
    <scope>NUCLEOTIDE SEQUENCE</scope>
    <source>
        <strain evidence="5">K2</strain>
    </source>
</reference>
<organism evidence="5 6">
    <name type="scientific">Acropora cervicornis</name>
    <name type="common">Staghorn coral</name>
    <dbReference type="NCBI Taxonomy" id="6130"/>
    <lineage>
        <taxon>Eukaryota</taxon>
        <taxon>Metazoa</taxon>
        <taxon>Cnidaria</taxon>
        <taxon>Anthozoa</taxon>
        <taxon>Hexacorallia</taxon>
        <taxon>Scleractinia</taxon>
        <taxon>Astrocoeniina</taxon>
        <taxon>Acroporidae</taxon>
        <taxon>Acropora</taxon>
    </lineage>
</organism>
<dbReference type="InterPro" id="IPR050839">
    <property type="entry name" value="Rho-assoc_Ser/Thr_Kinase"/>
</dbReference>
<dbReference type="InterPro" id="IPR017441">
    <property type="entry name" value="Protein_kinase_ATP_BS"/>
</dbReference>
<dbReference type="Proteomes" id="UP001249851">
    <property type="component" value="Unassembled WGS sequence"/>
</dbReference>
<dbReference type="GO" id="GO:0005856">
    <property type="term" value="C:cytoskeleton"/>
    <property type="evidence" value="ECO:0007669"/>
    <property type="project" value="TreeGrafter"/>
</dbReference>
<proteinExistence type="predicted"/>
<dbReference type="GO" id="GO:0031032">
    <property type="term" value="P:actomyosin structure organization"/>
    <property type="evidence" value="ECO:0007669"/>
    <property type="project" value="TreeGrafter"/>
</dbReference>
<name>A0AAD9V249_ACRCE</name>
<evidence type="ECO:0000256" key="3">
    <source>
        <dbReference type="ARBA" id="ARBA00048679"/>
    </source>
</evidence>
<evidence type="ECO:0000256" key="2">
    <source>
        <dbReference type="ARBA" id="ARBA00047899"/>
    </source>
</evidence>
<dbReference type="GO" id="GO:0005737">
    <property type="term" value="C:cytoplasm"/>
    <property type="evidence" value="ECO:0007669"/>
    <property type="project" value="TreeGrafter"/>
</dbReference>
<comment type="catalytic activity">
    <reaction evidence="3">
        <text>L-seryl-[protein] + ATP = O-phospho-L-seryl-[protein] + ADP + H(+)</text>
        <dbReference type="Rhea" id="RHEA:17989"/>
        <dbReference type="Rhea" id="RHEA-COMP:9863"/>
        <dbReference type="Rhea" id="RHEA-COMP:11604"/>
        <dbReference type="ChEBI" id="CHEBI:15378"/>
        <dbReference type="ChEBI" id="CHEBI:29999"/>
        <dbReference type="ChEBI" id="CHEBI:30616"/>
        <dbReference type="ChEBI" id="CHEBI:83421"/>
        <dbReference type="ChEBI" id="CHEBI:456216"/>
        <dbReference type="EC" id="2.7.11.1"/>
    </reaction>
</comment>
<keyword evidence="5" id="KW-0808">Transferase</keyword>
<dbReference type="PANTHER" id="PTHR22988">
    <property type="entry name" value="MYOTONIC DYSTROPHY S/T KINASE-RELATED"/>
    <property type="match status" value="1"/>
</dbReference>
<dbReference type="EMBL" id="JARQWQ010000045">
    <property type="protein sequence ID" value="KAK2558347.1"/>
    <property type="molecule type" value="Genomic_DNA"/>
</dbReference>